<dbReference type="GO" id="GO:0009060">
    <property type="term" value="P:aerobic respiration"/>
    <property type="evidence" value="ECO:0007669"/>
    <property type="project" value="UniProtKB-UniRule"/>
</dbReference>
<dbReference type="Proteomes" id="UP000433788">
    <property type="component" value="Unassembled WGS sequence"/>
</dbReference>
<keyword evidence="2 6" id="KW-0489">Methyltransferase</keyword>
<comment type="function">
    <text evidence="6">Methyltransferase required for the conversion of demethylmenaquinol (DMKH2) to menaquinol (MKH2) and the conversion of 2-polyprenyl-6-methoxy-1,4-benzoquinol (DDMQH2) to 2-polyprenyl-3-methyl-6-methoxy-1,4-benzoquinol (DMQH2).</text>
</comment>
<evidence type="ECO:0000256" key="6">
    <source>
        <dbReference type="HAMAP-Rule" id="MF_01813"/>
    </source>
</evidence>
<sequence length="247" mass="27552">MKDLADFGFEQVPAEEKASRVGEVFSSVAERYDVMNDLMSVGLHRLWKQQALRLINARPGQQVLDLAAGTGDLSIGLAHQVGKQGHVVMSDINADMLSRGRDRLLNAGVVGNVDYTLANAEQLPFLPRQFDRISIGFGLRNVTRIPRALAAMREALRPGGKLVILEFSKLYLQSLQPMYDLYSFRLLPLMGRLVANDADSYRYLAESIRMHPDQPTLQQIMEDVGFEDCGYTNLSGGIVALHYGYVY</sequence>
<comment type="caution">
    <text evidence="6">Lacks conserved residue(s) required for the propagation of feature annotation.</text>
</comment>
<dbReference type="InterPro" id="IPR023576">
    <property type="entry name" value="UbiE/COQ5_MeTrFase_CS"/>
</dbReference>
<gene>
    <name evidence="6" type="primary">ubiE</name>
    <name evidence="7" type="ORF">GH984_06660</name>
</gene>
<comment type="pathway">
    <text evidence="6">Quinol/quinone metabolism; menaquinone biosynthesis; menaquinol from 1,4-dihydroxy-2-naphthoate: step 2/2.</text>
</comment>
<dbReference type="GO" id="GO:0032259">
    <property type="term" value="P:methylation"/>
    <property type="evidence" value="ECO:0007669"/>
    <property type="project" value="UniProtKB-KW"/>
</dbReference>
<dbReference type="GO" id="GO:0009234">
    <property type="term" value="P:menaquinone biosynthetic process"/>
    <property type="evidence" value="ECO:0007669"/>
    <property type="project" value="UniProtKB-UniRule"/>
</dbReference>
<feature type="binding site" evidence="6">
    <location>
        <position position="70"/>
    </location>
    <ligand>
        <name>S-adenosyl-L-methionine</name>
        <dbReference type="ChEBI" id="CHEBI:59789"/>
    </ligand>
</feature>
<comment type="catalytic activity">
    <reaction evidence="6">
        <text>a 2-demethylmenaquinol + S-adenosyl-L-methionine = a menaquinol + S-adenosyl-L-homocysteine + H(+)</text>
        <dbReference type="Rhea" id="RHEA:42640"/>
        <dbReference type="Rhea" id="RHEA-COMP:9539"/>
        <dbReference type="Rhea" id="RHEA-COMP:9563"/>
        <dbReference type="ChEBI" id="CHEBI:15378"/>
        <dbReference type="ChEBI" id="CHEBI:18151"/>
        <dbReference type="ChEBI" id="CHEBI:55437"/>
        <dbReference type="ChEBI" id="CHEBI:57856"/>
        <dbReference type="ChEBI" id="CHEBI:59789"/>
        <dbReference type="EC" id="2.1.1.163"/>
    </reaction>
</comment>
<organism evidence="7 8">
    <name type="scientific">Spiribacter salilacus</name>
    <dbReference type="NCBI Taxonomy" id="2664894"/>
    <lineage>
        <taxon>Bacteria</taxon>
        <taxon>Pseudomonadati</taxon>
        <taxon>Pseudomonadota</taxon>
        <taxon>Gammaproteobacteria</taxon>
        <taxon>Chromatiales</taxon>
        <taxon>Ectothiorhodospiraceae</taxon>
        <taxon>Spiribacter</taxon>
    </lineage>
</organism>
<evidence type="ECO:0000256" key="2">
    <source>
        <dbReference type="ARBA" id="ARBA00022603"/>
    </source>
</evidence>
<evidence type="ECO:0000256" key="4">
    <source>
        <dbReference type="ARBA" id="ARBA00022688"/>
    </source>
</evidence>
<comment type="similarity">
    <text evidence="6">Belongs to the class I-like SAM-binding methyltransferase superfamily. MenG/UbiE family.</text>
</comment>
<dbReference type="PANTHER" id="PTHR43591:SF24">
    <property type="entry name" value="2-METHOXY-6-POLYPRENYL-1,4-BENZOQUINOL METHYLASE, MITOCHONDRIAL"/>
    <property type="match status" value="1"/>
</dbReference>
<dbReference type="UniPathway" id="UPA00232"/>
<dbReference type="Pfam" id="PF01209">
    <property type="entry name" value="Ubie_methyltran"/>
    <property type="match status" value="1"/>
</dbReference>
<keyword evidence="7" id="KW-0830">Ubiquinone</keyword>
<evidence type="ECO:0000313" key="8">
    <source>
        <dbReference type="Proteomes" id="UP000433788"/>
    </source>
</evidence>
<dbReference type="GO" id="GO:0008425">
    <property type="term" value="F:2-methoxy-6-polyprenyl-1,4-benzoquinol methyltransferase activity"/>
    <property type="evidence" value="ECO:0007669"/>
    <property type="project" value="UniProtKB-UniRule"/>
</dbReference>
<dbReference type="Gene3D" id="3.40.50.150">
    <property type="entry name" value="Vaccinia Virus protein VP39"/>
    <property type="match status" value="1"/>
</dbReference>
<comment type="caution">
    <text evidence="7">The sequence shown here is derived from an EMBL/GenBank/DDBJ whole genome shotgun (WGS) entry which is preliminary data.</text>
</comment>
<dbReference type="EC" id="2.1.1.163" evidence="6"/>
<accession>A0A6N7QPC5</accession>
<dbReference type="PANTHER" id="PTHR43591">
    <property type="entry name" value="METHYLTRANSFERASE"/>
    <property type="match status" value="1"/>
</dbReference>
<dbReference type="InterPro" id="IPR029063">
    <property type="entry name" value="SAM-dependent_MTases_sf"/>
</dbReference>
<keyword evidence="3 6" id="KW-0808">Transferase</keyword>
<evidence type="ECO:0000256" key="3">
    <source>
        <dbReference type="ARBA" id="ARBA00022679"/>
    </source>
</evidence>
<dbReference type="PROSITE" id="PS01183">
    <property type="entry name" value="UBIE_1"/>
    <property type="match status" value="1"/>
</dbReference>
<feature type="binding site" evidence="6">
    <location>
        <begin position="119"/>
        <end position="120"/>
    </location>
    <ligand>
        <name>S-adenosyl-L-methionine</name>
        <dbReference type="ChEBI" id="CHEBI:59789"/>
    </ligand>
</feature>
<name>A0A6N7QPC5_9GAMM</name>
<dbReference type="PROSITE" id="PS51608">
    <property type="entry name" value="SAM_MT_UBIE"/>
    <property type="match status" value="1"/>
</dbReference>
<dbReference type="NCBIfam" id="TIGR01934">
    <property type="entry name" value="MenG_MenH_UbiE"/>
    <property type="match status" value="1"/>
</dbReference>
<keyword evidence="4 6" id="KW-0831">Ubiquinone biosynthesis</keyword>
<proteinExistence type="inferred from homology"/>
<dbReference type="EC" id="2.1.1.201" evidence="6"/>
<dbReference type="RefSeq" id="WP_153719430.1">
    <property type="nucleotide sequence ID" value="NZ_WJPP01000003.1"/>
</dbReference>
<dbReference type="CDD" id="cd02440">
    <property type="entry name" value="AdoMet_MTases"/>
    <property type="match status" value="1"/>
</dbReference>
<dbReference type="InterPro" id="IPR004033">
    <property type="entry name" value="UbiE/COQ5_MeTrFase"/>
</dbReference>
<feature type="binding site" evidence="6">
    <location>
        <position position="91"/>
    </location>
    <ligand>
        <name>S-adenosyl-L-methionine</name>
        <dbReference type="ChEBI" id="CHEBI:59789"/>
    </ligand>
</feature>
<dbReference type="UniPathway" id="UPA00079">
    <property type="reaction ID" value="UER00169"/>
</dbReference>
<keyword evidence="8" id="KW-1185">Reference proteome</keyword>
<evidence type="ECO:0000313" key="7">
    <source>
        <dbReference type="EMBL" id="MRH78385.1"/>
    </source>
</evidence>
<dbReference type="SUPFAM" id="SSF53335">
    <property type="entry name" value="S-adenosyl-L-methionine-dependent methyltransferases"/>
    <property type="match status" value="1"/>
</dbReference>
<dbReference type="AlphaFoldDB" id="A0A6N7QPC5"/>
<comment type="catalytic activity">
    <reaction evidence="6">
        <text>a 2-methoxy-6-(all-trans-polyprenyl)benzene-1,4-diol + S-adenosyl-L-methionine = a 5-methoxy-2-methyl-3-(all-trans-polyprenyl)benzene-1,4-diol + S-adenosyl-L-homocysteine + H(+)</text>
        <dbReference type="Rhea" id="RHEA:28286"/>
        <dbReference type="Rhea" id="RHEA-COMP:10858"/>
        <dbReference type="Rhea" id="RHEA-COMP:10859"/>
        <dbReference type="ChEBI" id="CHEBI:15378"/>
        <dbReference type="ChEBI" id="CHEBI:57856"/>
        <dbReference type="ChEBI" id="CHEBI:59789"/>
        <dbReference type="ChEBI" id="CHEBI:84166"/>
        <dbReference type="ChEBI" id="CHEBI:84167"/>
        <dbReference type="EC" id="2.1.1.201"/>
    </reaction>
</comment>
<reference evidence="7 8" key="1">
    <citation type="submission" date="2019-11" db="EMBL/GenBank/DDBJ databases">
        <authorList>
            <person name="Zhang X.Y."/>
        </authorList>
    </citation>
    <scope>NUCLEOTIDE SEQUENCE [LARGE SCALE GENOMIC DNA]</scope>
    <source>
        <strain evidence="7 8">C176</strain>
    </source>
</reference>
<comment type="pathway">
    <text evidence="6">Cofactor biosynthesis; ubiquinone biosynthesis.</text>
</comment>
<dbReference type="HAMAP" id="MF_01813">
    <property type="entry name" value="MenG_UbiE_methyltr"/>
    <property type="match status" value="1"/>
</dbReference>
<evidence type="ECO:0000256" key="5">
    <source>
        <dbReference type="ARBA" id="ARBA00022691"/>
    </source>
</evidence>
<dbReference type="GO" id="GO:0043770">
    <property type="term" value="F:demethylmenaquinone methyltransferase activity"/>
    <property type="evidence" value="ECO:0007669"/>
    <property type="project" value="UniProtKB-UniRule"/>
</dbReference>
<keyword evidence="5 6" id="KW-0949">S-adenosyl-L-methionine</keyword>
<dbReference type="EMBL" id="WJPP01000003">
    <property type="protein sequence ID" value="MRH78385.1"/>
    <property type="molecule type" value="Genomic_DNA"/>
</dbReference>
<keyword evidence="1 6" id="KW-0474">Menaquinone biosynthesis</keyword>
<evidence type="ECO:0000256" key="1">
    <source>
        <dbReference type="ARBA" id="ARBA00022428"/>
    </source>
</evidence>
<protein>
    <recommendedName>
        <fullName evidence="6">Ubiquinone/menaquinone biosynthesis C-methyltransferase UbiE</fullName>
        <ecNumber evidence="6">2.1.1.163</ecNumber>
        <ecNumber evidence="6">2.1.1.201</ecNumber>
    </recommendedName>
    <alternativeName>
        <fullName evidence="6">2-methoxy-6-polyprenyl-1,4-benzoquinol methylase</fullName>
    </alternativeName>
    <alternativeName>
        <fullName evidence="6">Demethylmenaquinone methyltransferase</fullName>
    </alternativeName>
</protein>